<feature type="domain" description="DDE-1" evidence="1">
    <location>
        <begin position="134"/>
        <end position="231"/>
    </location>
</feature>
<dbReference type="GeneID" id="25318264"/>
<dbReference type="InterPro" id="IPR004875">
    <property type="entry name" value="DDE_SF_endonuclease_dom"/>
</dbReference>
<dbReference type="PANTHER" id="PTHR19303">
    <property type="entry name" value="TRANSPOSON"/>
    <property type="match status" value="1"/>
</dbReference>
<keyword evidence="3" id="KW-1185">Reference proteome</keyword>
<dbReference type="AlphaFoldDB" id="A0A0F4YQE4"/>
<dbReference type="EMBL" id="LASV01000294">
    <property type="protein sequence ID" value="KKA20066.1"/>
    <property type="molecule type" value="Genomic_DNA"/>
</dbReference>
<protein>
    <submittedName>
        <fullName evidence="2">Transposase</fullName>
    </submittedName>
</protein>
<dbReference type="STRING" id="1408163.A0A0F4YQE4"/>
<dbReference type="GO" id="GO:0003677">
    <property type="term" value="F:DNA binding"/>
    <property type="evidence" value="ECO:0007669"/>
    <property type="project" value="TreeGrafter"/>
</dbReference>
<dbReference type="Proteomes" id="UP000053958">
    <property type="component" value="Unassembled WGS sequence"/>
</dbReference>
<reference evidence="2 3" key="1">
    <citation type="submission" date="2015-04" db="EMBL/GenBank/DDBJ databases">
        <authorList>
            <person name="Heijne W.H."/>
            <person name="Fedorova N.D."/>
            <person name="Nierman W.C."/>
            <person name="Vollebregt A.W."/>
            <person name="Zhao Z."/>
            <person name="Wu L."/>
            <person name="Kumar M."/>
            <person name="Stam H."/>
            <person name="van den Berg M.A."/>
            <person name="Pel H.J."/>
        </authorList>
    </citation>
    <scope>NUCLEOTIDE SEQUENCE [LARGE SCALE GENOMIC DNA]</scope>
    <source>
        <strain evidence="2 3">CBS 393.64</strain>
    </source>
</reference>
<proteinExistence type="predicted"/>
<evidence type="ECO:0000313" key="2">
    <source>
        <dbReference type="EMBL" id="KKA20066.1"/>
    </source>
</evidence>
<name>A0A0F4YQE4_RASE3</name>
<sequence>MPEAPSRALGIYPNWVSTFVNCNEELKTQYSRRYNYQHAKCEDPKVISEWFDCVQSTIQQYGILIEDIYKFDETGFAMGLIATARGRLISRPGMRQAYHTTGELRKVLMGGLQTRLVYHGFKITSSHIQMLGQRVKYRLLVLDGHRSHLTPQFDRICAQNNIIPICMPPHSSHLLQPLDVSCFAVLKRAYVRLMGNNMLLGINHIDKLDFLEAYPKAHTEAFKSENIKNGFAATGLVPFQPDRVLQQLNIQLKTPTPPGSRAGTIPTNWVPETPHNIVDYSIKQLRSRPPPSPTDAALNQLIKGCQLAMNKCCHSCKGKSRSTGCK</sequence>
<dbReference type="Pfam" id="PF03184">
    <property type="entry name" value="DDE_1"/>
    <property type="match status" value="1"/>
</dbReference>
<dbReference type="InterPro" id="IPR050863">
    <property type="entry name" value="CenT-Element_Derived"/>
</dbReference>
<gene>
    <name evidence="2" type="ORF">T310_5944</name>
</gene>
<comment type="caution">
    <text evidence="2">The sequence shown here is derived from an EMBL/GenBank/DDBJ whole genome shotgun (WGS) entry which is preliminary data.</text>
</comment>
<organism evidence="2 3">
    <name type="scientific">Rasamsonia emersonii (strain ATCC 16479 / CBS 393.64 / IMI 116815)</name>
    <dbReference type="NCBI Taxonomy" id="1408163"/>
    <lineage>
        <taxon>Eukaryota</taxon>
        <taxon>Fungi</taxon>
        <taxon>Dikarya</taxon>
        <taxon>Ascomycota</taxon>
        <taxon>Pezizomycotina</taxon>
        <taxon>Eurotiomycetes</taxon>
        <taxon>Eurotiomycetidae</taxon>
        <taxon>Eurotiales</taxon>
        <taxon>Trichocomaceae</taxon>
        <taxon>Rasamsonia</taxon>
    </lineage>
</organism>
<evidence type="ECO:0000313" key="3">
    <source>
        <dbReference type="Proteomes" id="UP000053958"/>
    </source>
</evidence>
<dbReference type="OrthoDB" id="4510550at2759"/>
<evidence type="ECO:0000259" key="1">
    <source>
        <dbReference type="Pfam" id="PF03184"/>
    </source>
</evidence>
<accession>A0A0F4YQE4</accession>
<dbReference type="RefSeq" id="XP_013326678.1">
    <property type="nucleotide sequence ID" value="XM_013471224.1"/>
</dbReference>
<dbReference type="GO" id="GO:0005634">
    <property type="term" value="C:nucleus"/>
    <property type="evidence" value="ECO:0007669"/>
    <property type="project" value="TreeGrafter"/>
</dbReference>
<dbReference type="PANTHER" id="PTHR19303:SF62">
    <property type="entry name" value="HTH CENPB-TYPE DOMAIN-CONTAINING PROTEIN-RELATED"/>
    <property type="match status" value="1"/>
</dbReference>